<evidence type="ECO:0000313" key="8">
    <source>
        <dbReference type="Proteomes" id="UP000011910"/>
    </source>
</evidence>
<dbReference type="FunFam" id="3.40.710.10:FF:000005">
    <property type="entry name" value="Glutaminase"/>
    <property type="match status" value="1"/>
</dbReference>
<dbReference type="SUPFAM" id="SSF56601">
    <property type="entry name" value="beta-lactamase/transpeptidase-like"/>
    <property type="match status" value="1"/>
</dbReference>
<evidence type="ECO:0000256" key="5">
    <source>
        <dbReference type="ARBA" id="ARBA00049534"/>
    </source>
</evidence>
<feature type="binding site" evidence="6">
    <location>
        <position position="240"/>
    </location>
    <ligand>
        <name>substrate</name>
    </ligand>
</feature>
<dbReference type="GO" id="GO:0004359">
    <property type="term" value="F:glutaminase activity"/>
    <property type="evidence" value="ECO:0007669"/>
    <property type="project" value="UniProtKB-UniRule"/>
</dbReference>
<evidence type="ECO:0000256" key="1">
    <source>
        <dbReference type="ARBA" id="ARBA00011076"/>
    </source>
</evidence>
<name>M7NH33_9BACT</name>
<dbReference type="Pfam" id="PF04960">
    <property type="entry name" value="Glutaminase"/>
    <property type="match status" value="1"/>
</dbReference>
<dbReference type="InterPro" id="IPR012338">
    <property type="entry name" value="Beta-lactam/transpept-like"/>
</dbReference>
<feature type="binding site" evidence="6">
    <location>
        <position position="157"/>
    </location>
    <ligand>
        <name>substrate</name>
    </ligand>
</feature>
<dbReference type="PANTHER" id="PTHR12544:SF29">
    <property type="entry name" value="GLUTAMINASE"/>
    <property type="match status" value="1"/>
</dbReference>
<feature type="binding site" evidence="6">
    <location>
        <position position="63"/>
    </location>
    <ligand>
        <name>substrate</name>
    </ligand>
</feature>
<dbReference type="NCBIfam" id="TIGR03814">
    <property type="entry name" value="Gln_ase"/>
    <property type="match status" value="1"/>
</dbReference>
<keyword evidence="4 6" id="KW-0378">Hydrolase</keyword>
<dbReference type="RefSeq" id="WP_009197118.1">
    <property type="nucleotide sequence ID" value="NZ_AODQ01000142.1"/>
</dbReference>
<dbReference type="NCBIfam" id="NF002133">
    <property type="entry name" value="PRK00971.1-2"/>
    <property type="match status" value="1"/>
</dbReference>
<dbReference type="eggNOG" id="COG2066">
    <property type="taxonomic scope" value="Bacteria"/>
</dbReference>
<dbReference type="NCBIfam" id="NF002132">
    <property type="entry name" value="PRK00971.1-1"/>
    <property type="match status" value="1"/>
</dbReference>
<evidence type="ECO:0000313" key="7">
    <source>
        <dbReference type="EMBL" id="EMR01135.1"/>
    </source>
</evidence>
<dbReference type="InterPro" id="IPR015868">
    <property type="entry name" value="Glutaminase"/>
</dbReference>
<dbReference type="OrthoDB" id="9788822at2"/>
<accession>M7NH33</accession>
<dbReference type="Gene3D" id="3.40.710.10">
    <property type="entry name" value="DD-peptidase/beta-lactamase superfamily"/>
    <property type="match status" value="1"/>
</dbReference>
<comment type="subunit">
    <text evidence="2 6">Homotetramer.</text>
</comment>
<dbReference type="GO" id="GO:0006537">
    <property type="term" value="P:glutamate biosynthetic process"/>
    <property type="evidence" value="ECO:0007669"/>
    <property type="project" value="TreeGrafter"/>
</dbReference>
<dbReference type="EC" id="3.5.1.2" evidence="3 6"/>
<feature type="binding site" evidence="6">
    <location>
        <position position="113"/>
    </location>
    <ligand>
        <name>substrate</name>
    </ligand>
</feature>
<feature type="binding site" evidence="6">
    <location>
        <position position="188"/>
    </location>
    <ligand>
        <name>substrate</name>
    </ligand>
</feature>
<evidence type="ECO:0000256" key="3">
    <source>
        <dbReference type="ARBA" id="ARBA00012918"/>
    </source>
</evidence>
<organism evidence="7 8">
    <name type="scientific">Cesiribacter andamanensis AMV16</name>
    <dbReference type="NCBI Taxonomy" id="1279009"/>
    <lineage>
        <taxon>Bacteria</taxon>
        <taxon>Pseudomonadati</taxon>
        <taxon>Bacteroidota</taxon>
        <taxon>Cytophagia</taxon>
        <taxon>Cytophagales</taxon>
        <taxon>Cesiribacteraceae</taxon>
        <taxon>Cesiribacter</taxon>
    </lineage>
</organism>
<dbReference type="PANTHER" id="PTHR12544">
    <property type="entry name" value="GLUTAMINASE"/>
    <property type="match status" value="1"/>
</dbReference>
<dbReference type="AlphaFoldDB" id="M7NH33"/>
<dbReference type="STRING" id="1279009.ADICEAN_03739"/>
<comment type="similarity">
    <text evidence="1 6">Belongs to the glutaminase family.</text>
</comment>
<protein>
    <recommendedName>
        <fullName evidence="3 6">Glutaminase</fullName>
        <ecNumber evidence="3 6">3.5.1.2</ecNumber>
    </recommendedName>
</protein>
<evidence type="ECO:0000256" key="6">
    <source>
        <dbReference type="HAMAP-Rule" id="MF_00313"/>
    </source>
</evidence>
<dbReference type="PATRIC" id="fig|1279009.4.peg.3784"/>
<comment type="caution">
    <text evidence="7">The sequence shown here is derived from an EMBL/GenBank/DDBJ whole genome shotgun (WGS) entry which is preliminary data.</text>
</comment>
<dbReference type="Proteomes" id="UP000011910">
    <property type="component" value="Unassembled WGS sequence"/>
</dbReference>
<proteinExistence type="inferred from homology"/>
<keyword evidence="8" id="KW-1185">Reference proteome</keyword>
<evidence type="ECO:0000256" key="4">
    <source>
        <dbReference type="ARBA" id="ARBA00022801"/>
    </source>
</evidence>
<dbReference type="HAMAP" id="MF_00313">
    <property type="entry name" value="Glutaminase"/>
    <property type="match status" value="1"/>
</dbReference>
<sequence>MNYQQILDEIYKEAKVFKGQGELASYIPELARVDPLKYGIHLATIEGAEFAVGDSQEPFSIQSISKVLSLALVLPLIGEMLWERVGVEPSGNPFNSIVQLEYENGIPRNPFLNAGALVMADILISRFDDPKREFLQFVRRLAGNETIQYDEEVAASEKATGYVNASLINMMKSYGNINNEIDSVLDFYYHQCSIAMSCQDLARAFLVFADEGCIYGEDTRILKKAQVKRINALMQTCGFYDEAGEFSFRVGLPGKSGVGGGIVAVHPKCYSVAVWSPKLNKKGNSVLGMKTLELLTTKSGTSIF</sequence>
<dbReference type="EMBL" id="AODQ01000142">
    <property type="protein sequence ID" value="EMR01135.1"/>
    <property type="molecule type" value="Genomic_DNA"/>
</dbReference>
<gene>
    <name evidence="7" type="primary">glsA_2</name>
    <name evidence="6" type="synonym">glsA</name>
    <name evidence="7" type="ORF">ADICEAN_03739</name>
</gene>
<reference evidence="7 8" key="1">
    <citation type="journal article" date="2013" name="Genome Announc.">
        <title>Draft Genome Sequence of Cesiribacter andamanensis Strain AMV16T, Isolated from a Soil Sample from a Mud Volcano in the Andaman Islands, India.</title>
        <authorList>
            <person name="Shivaji S."/>
            <person name="Ara S."/>
            <person name="Begum Z."/>
            <person name="Srinivas T.N."/>
            <person name="Singh A."/>
            <person name="Kumar Pinnaka A."/>
        </authorList>
    </citation>
    <scope>NUCLEOTIDE SEQUENCE [LARGE SCALE GENOMIC DNA]</scope>
    <source>
        <strain evidence="7 8">AMV16</strain>
    </source>
</reference>
<evidence type="ECO:0000256" key="2">
    <source>
        <dbReference type="ARBA" id="ARBA00011881"/>
    </source>
</evidence>
<feature type="binding site" evidence="6">
    <location>
        <position position="164"/>
    </location>
    <ligand>
        <name>substrate</name>
    </ligand>
</feature>
<comment type="catalytic activity">
    <reaction evidence="5 6">
        <text>L-glutamine + H2O = L-glutamate + NH4(+)</text>
        <dbReference type="Rhea" id="RHEA:15889"/>
        <dbReference type="ChEBI" id="CHEBI:15377"/>
        <dbReference type="ChEBI" id="CHEBI:28938"/>
        <dbReference type="ChEBI" id="CHEBI:29985"/>
        <dbReference type="ChEBI" id="CHEBI:58359"/>
        <dbReference type="EC" id="3.5.1.2"/>
    </reaction>
</comment>
<keyword evidence="6" id="KW-0007">Acetylation</keyword>
<dbReference type="GO" id="GO:0006543">
    <property type="term" value="P:L-glutamine catabolic process"/>
    <property type="evidence" value="ECO:0007669"/>
    <property type="project" value="TreeGrafter"/>
</dbReference>
<feature type="binding site" evidence="6">
    <location>
        <position position="258"/>
    </location>
    <ligand>
        <name>substrate</name>
    </ligand>
</feature>